<dbReference type="GO" id="GO:0015074">
    <property type="term" value="P:DNA integration"/>
    <property type="evidence" value="ECO:0007669"/>
    <property type="project" value="InterPro"/>
</dbReference>
<organism evidence="2 3">
    <name type="scientific">Pseudomonas amygdali pv. lachrymans</name>
    <name type="common">Pseudomonas syringae pv. lachrymans</name>
    <dbReference type="NCBI Taxonomy" id="53707"/>
    <lineage>
        <taxon>Bacteria</taxon>
        <taxon>Pseudomonadati</taxon>
        <taxon>Pseudomonadota</taxon>
        <taxon>Gammaproteobacteria</taxon>
        <taxon>Pseudomonadales</taxon>
        <taxon>Pseudomonadaceae</taxon>
        <taxon>Pseudomonas</taxon>
        <taxon>Pseudomonas amygdali</taxon>
    </lineage>
</organism>
<dbReference type="AlphaFoldDB" id="A0A0P9TT92"/>
<proteinExistence type="predicted"/>
<sequence>MSNLTSLDLTFPMLEYGKNETPWDLAPLLYSGGAGAKVKTVRSEIISGVLGDPLWERVELVKGLYDCLTDDLVGGGSRFSANNKIGALRKFFQWVDQCERPLSIDTVAEEYLGWAEHLLQRHRVEGYLTAGSLYDAASLTATMLDRVLGRSSTLLYSTRIRKPRGDGKASNGVADKQSLEESFSFGQFIADVCTSLTYEAVTGPLPIHVELRSGSTLPIWCRLRDTEKEASRRTRPQTKFQIADILRNRELRNADVSIETRYPAVNLRIEAELLMFIAQTGMNLSQAHQLRIDQYHYTSHLDGYQVRSYKNRRQGEVLFDVFSSYKQWFERYIEWRNTWFPDDLEGLLFPLVRPGGRLVLTAPQFTATGRVCADFNIRFVRPRKLRGARINWLLRESQRPDLVAESAQHTAETLIRVYAEPNPQIAMIEITRFHRQADPVVCSPAPGTCVAPIPESVVDAPTNAPDPDCINAAGCLFCVNHRDIESEDHVWSLSSLRVLKSLELARYRPVCTDRSDEAHHPARLAVERLSAKLRFFQESSQVRRLWVEEALARIAEEDYHPAWDGFIRLAEVTGGSSL</sequence>
<dbReference type="GO" id="GO:0006310">
    <property type="term" value="P:DNA recombination"/>
    <property type="evidence" value="ECO:0007669"/>
    <property type="project" value="UniProtKB-KW"/>
</dbReference>
<protein>
    <submittedName>
        <fullName evidence="2">Transposase</fullName>
    </submittedName>
</protein>
<reference evidence="2 3" key="1">
    <citation type="submission" date="2015-09" db="EMBL/GenBank/DDBJ databases">
        <title>Genome announcement of multiple Pseudomonas syringae strains.</title>
        <authorList>
            <person name="Thakur S."/>
            <person name="Wang P.W."/>
            <person name="Gong Y."/>
            <person name="Weir B.S."/>
            <person name="Guttman D.S."/>
        </authorList>
    </citation>
    <scope>NUCLEOTIDE SEQUENCE [LARGE SCALE GENOMIC DNA]</scope>
    <source>
        <strain evidence="2 3">ICMP3507</strain>
    </source>
</reference>
<keyword evidence="1" id="KW-0233">DNA recombination</keyword>
<evidence type="ECO:0000313" key="2">
    <source>
        <dbReference type="EMBL" id="KPX68332.1"/>
    </source>
</evidence>
<dbReference type="InterPro" id="IPR013762">
    <property type="entry name" value="Integrase-like_cat_sf"/>
</dbReference>
<dbReference type="Proteomes" id="UP000050265">
    <property type="component" value="Unassembled WGS sequence"/>
</dbReference>
<dbReference type="InterPro" id="IPR011010">
    <property type="entry name" value="DNA_brk_join_enz"/>
</dbReference>
<dbReference type="EMBL" id="LJQP01000236">
    <property type="protein sequence ID" value="KPX68332.1"/>
    <property type="molecule type" value="Genomic_DNA"/>
</dbReference>
<dbReference type="Gene3D" id="1.10.443.10">
    <property type="entry name" value="Intergrase catalytic core"/>
    <property type="match status" value="1"/>
</dbReference>
<dbReference type="SUPFAM" id="SSF56349">
    <property type="entry name" value="DNA breaking-rejoining enzymes"/>
    <property type="match status" value="1"/>
</dbReference>
<name>A0A0P9TT92_PSEAV</name>
<evidence type="ECO:0000313" key="3">
    <source>
        <dbReference type="Proteomes" id="UP000050265"/>
    </source>
</evidence>
<dbReference type="PATRIC" id="fig|53707.9.peg.6774"/>
<accession>A0A0P9TT92</accession>
<gene>
    <name evidence="2" type="ORF">ALO35_200143</name>
</gene>
<dbReference type="GO" id="GO:0003677">
    <property type="term" value="F:DNA binding"/>
    <property type="evidence" value="ECO:0007669"/>
    <property type="project" value="InterPro"/>
</dbReference>
<comment type="caution">
    <text evidence="2">The sequence shown here is derived from an EMBL/GenBank/DDBJ whole genome shotgun (WGS) entry which is preliminary data.</text>
</comment>
<evidence type="ECO:0000256" key="1">
    <source>
        <dbReference type="ARBA" id="ARBA00023172"/>
    </source>
</evidence>